<comment type="subcellular location">
    <subcellularLocation>
        <location evidence="1">Cell membrane</location>
        <topology evidence="1">Multi-pass membrane protein</topology>
    </subcellularLocation>
</comment>
<proteinExistence type="predicted"/>
<gene>
    <name evidence="8" type="ORF">QWZ16_22060</name>
</gene>
<keyword evidence="3 6" id="KW-0812">Transmembrane</keyword>
<feature type="transmembrane region" description="Helical" evidence="6">
    <location>
        <begin position="257"/>
        <end position="278"/>
    </location>
</feature>
<evidence type="ECO:0000256" key="3">
    <source>
        <dbReference type="ARBA" id="ARBA00022692"/>
    </source>
</evidence>
<name>A0ABT8C0U1_9VIBR</name>
<dbReference type="EMBL" id="JAUFQC010000027">
    <property type="protein sequence ID" value="MDN3612284.1"/>
    <property type="molecule type" value="Genomic_DNA"/>
</dbReference>
<reference evidence="9" key="1">
    <citation type="journal article" date="2019" name="Int. J. Syst. Evol. Microbiol.">
        <title>The Global Catalogue of Microorganisms (GCM) 10K type strain sequencing project: providing services to taxonomists for standard genome sequencing and annotation.</title>
        <authorList>
            <consortium name="The Broad Institute Genomics Platform"/>
            <consortium name="The Broad Institute Genome Sequencing Center for Infectious Disease"/>
            <person name="Wu L."/>
            <person name="Ma J."/>
        </authorList>
    </citation>
    <scope>NUCLEOTIDE SEQUENCE [LARGE SCALE GENOMIC DNA]</scope>
    <source>
        <strain evidence="9">CECT 7398</strain>
    </source>
</reference>
<dbReference type="PANTHER" id="PTHR35007">
    <property type="entry name" value="INTEGRAL MEMBRANE PROTEIN-RELATED"/>
    <property type="match status" value="1"/>
</dbReference>
<dbReference type="PANTHER" id="PTHR35007:SF2">
    <property type="entry name" value="PILUS ASSEMBLE PROTEIN"/>
    <property type="match status" value="1"/>
</dbReference>
<keyword evidence="5 6" id="KW-0472">Membrane</keyword>
<evidence type="ECO:0000259" key="7">
    <source>
        <dbReference type="Pfam" id="PF00482"/>
    </source>
</evidence>
<protein>
    <submittedName>
        <fullName evidence="8">Type II secretion system F family protein</fullName>
    </submittedName>
</protein>
<evidence type="ECO:0000256" key="5">
    <source>
        <dbReference type="ARBA" id="ARBA00023136"/>
    </source>
</evidence>
<dbReference type="Proteomes" id="UP001238540">
    <property type="component" value="Unassembled WGS sequence"/>
</dbReference>
<evidence type="ECO:0000256" key="4">
    <source>
        <dbReference type="ARBA" id="ARBA00022989"/>
    </source>
</evidence>
<organism evidence="8 9">
    <name type="scientific">Vibrio ostreicida</name>
    <dbReference type="NCBI Taxonomy" id="526588"/>
    <lineage>
        <taxon>Bacteria</taxon>
        <taxon>Pseudomonadati</taxon>
        <taxon>Pseudomonadota</taxon>
        <taxon>Gammaproteobacteria</taxon>
        <taxon>Vibrionales</taxon>
        <taxon>Vibrionaceae</taxon>
        <taxon>Vibrio</taxon>
    </lineage>
</organism>
<evidence type="ECO:0000256" key="2">
    <source>
        <dbReference type="ARBA" id="ARBA00022475"/>
    </source>
</evidence>
<dbReference type="Pfam" id="PF00482">
    <property type="entry name" value="T2SSF"/>
    <property type="match status" value="1"/>
</dbReference>
<sequence>MISMLAALLIVMGLVSSVLLYQRTQQQEVLFQRLKQVSVTPSATRSVSKKWRWASKPLRRKQLALLGLTHPYAETGFVIGRFVFMLLAAVIWFFSQSIQWSASDFAQCTVIAMLSGIGIDRALQWRVQRIRQTISRVLPDALDLMVVCVASGLTLEHAFRTVGEEMKSVSLALSREWVLTATEMSVLDSPQQALLNLDQRLELTDIHNMTVTMSQALTFGTPMSQSLSLIAADSRQYQLLELEEWVGKIPAKMSFPLVVFIMLPVVVVIVAPVVLSLFTTLEKL</sequence>
<evidence type="ECO:0000256" key="6">
    <source>
        <dbReference type="SAM" id="Phobius"/>
    </source>
</evidence>
<feature type="transmembrane region" description="Helical" evidence="6">
    <location>
        <begin position="75"/>
        <end position="94"/>
    </location>
</feature>
<keyword evidence="2" id="KW-1003">Cell membrane</keyword>
<dbReference type="RefSeq" id="WP_076588457.1">
    <property type="nucleotide sequence ID" value="NZ_JABEYA020000003.1"/>
</dbReference>
<feature type="domain" description="Type II secretion system protein GspF" evidence="7">
    <location>
        <begin position="142"/>
        <end position="270"/>
    </location>
</feature>
<keyword evidence="9" id="KW-1185">Reference proteome</keyword>
<keyword evidence="4 6" id="KW-1133">Transmembrane helix</keyword>
<dbReference type="InterPro" id="IPR018076">
    <property type="entry name" value="T2SS_GspF_dom"/>
</dbReference>
<comment type="caution">
    <text evidence="8">The sequence shown here is derived from an EMBL/GenBank/DDBJ whole genome shotgun (WGS) entry which is preliminary data.</text>
</comment>
<evidence type="ECO:0000256" key="1">
    <source>
        <dbReference type="ARBA" id="ARBA00004651"/>
    </source>
</evidence>
<evidence type="ECO:0000313" key="9">
    <source>
        <dbReference type="Proteomes" id="UP001238540"/>
    </source>
</evidence>
<accession>A0ABT8C0U1</accession>
<evidence type="ECO:0000313" key="8">
    <source>
        <dbReference type="EMBL" id="MDN3612284.1"/>
    </source>
</evidence>